<dbReference type="Proteomes" id="UP001445268">
    <property type="component" value="Chromosome"/>
</dbReference>
<reference evidence="1 2" key="1">
    <citation type="submission" date="2024-04" db="EMBL/GenBank/DDBJ databases">
        <title>Marinobacter sp. SBY-1.</title>
        <authorList>
            <person name="Pan C."/>
        </authorList>
    </citation>
    <scope>NUCLEOTIDE SEQUENCE [LARGE SCALE GENOMIC DNA]</scope>
    <source>
        <strain evidence="1 2">SBY-1</strain>
    </source>
</reference>
<dbReference type="RefSeq" id="WP_342632155.1">
    <property type="nucleotide sequence ID" value="NZ_CP152380.1"/>
</dbReference>
<keyword evidence="2" id="KW-1185">Reference proteome</keyword>
<evidence type="ECO:0000313" key="2">
    <source>
        <dbReference type="Proteomes" id="UP001445268"/>
    </source>
</evidence>
<protein>
    <recommendedName>
        <fullName evidence="3">Big-1 domain-containing protein</fullName>
    </recommendedName>
</protein>
<dbReference type="EMBL" id="CP152380">
    <property type="protein sequence ID" value="XAF55138.1"/>
    <property type="molecule type" value="Genomic_DNA"/>
</dbReference>
<evidence type="ECO:0000313" key="1">
    <source>
        <dbReference type="EMBL" id="XAF55138.1"/>
    </source>
</evidence>
<gene>
    <name evidence="1" type="ORF">AAGT77_06205</name>
</gene>
<name>A0ABZ3E7Q0_9GAMM</name>
<organism evidence="1 2">
    <name type="scientific">Marinobacter alkaliphilus</name>
    <dbReference type="NCBI Taxonomy" id="254719"/>
    <lineage>
        <taxon>Bacteria</taxon>
        <taxon>Pseudomonadati</taxon>
        <taxon>Pseudomonadota</taxon>
        <taxon>Gammaproteobacteria</taxon>
        <taxon>Pseudomonadales</taxon>
        <taxon>Marinobacteraceae</taxon>
        <taxon>Marinobacter</taxon>
    </lineage>
</organism>
<evidence type="ECO:0008006" key="3">
    <source>
        <dbReference type="Google" id="ProtNLM"/>
    </source>
</evidence>
<sequence>MGNVAYAYNFASAQVKRNLSPGSVVITWSTGGHQYTLTDDGAGNLTGAGTGTVSYSNGLIFINPNPAPSPSDGDYTIEYEDWQGQTKLTDQFTLNTGPGTDTTFSPATAMREGSVEIRLNVQRITKQWRYKDGSGKADRTEYTSEAITITDDGGGNLRREKGGAVLGTVNYATGAITLDARQSYTFKTYEERPRYFNGTGTYWENDSDTAVETYAASTASISWTDPGDPVQIRSTTRPIPGLTIDLTPTSSRNIVPNSVLFEINGTQYRDQDGAIIKNWSPITDTGTAVGSIDYATGLVTLEDYPANTPTNTPVTLLACLTTLDQAPANRSIFRTAGAPLREGSLIVNATDIEGNQITLNADTNGNLTGGNIVSGFVDTQTGLVTIEWADEQNANSVPVVPSTVRYSAVSYTFLPLDADLVGLDATRLPSDGRVPQFNLGDVVVVSNTQSQEVVTATPGQVVTFGRQNQAEVWVEGANGNRLAADQYILDTEAGTLTFADPLSLVDSEANAVTEPLQVYNRVEDMGLATDVQIGGQISLNIPLSQDYTAGDTIASAAVLYGDLRARAFNAFHQKAWGGTWSDDLIGDSTTAKYNLVSYPIEVTNQGAIKERWAINFTSSTSFQVIGETVGVVATGNVSADLAPTNAATGAPYFTIRKEGWGSGWVSGNTLRFNTDGGQAPFWVARTIVAGRAVEETDQFATQNRGDAD</sequence>
<proteinExistence type="predicted"/>
<accession>A0ABZ3E7Q0</accession>